<evidence type="ECO:0000313" key="1">
    <source>
        <dbReference type="EMBL" id="OZY87907.1"/>
    </source>
</evidence>
<sequence>MCEEESFTAIALHQGHIDMASEPIKIKIFGRDQDSDLDENYYESFFNLDLENGFVFWNEKDLDYREPLIRGLSG</sequence>
<organism evidence="1 2">
    <name type="scientific">Cellvibrio mixtus</name>
    <dbReference type="NCBI Taxonomy" id="39650"/>
    <lineage>
        <taxon>Bacteria</taxon>
        <taxon>Pseudomonadati</taxon>
        <taxon>Pseudomonadota</taxon>
        <taxon>Gammaproteobacteria</taxon>
        <taxon>Cellvibrionales</taxon>
        <taxon>Cellvibrionaceae</taxon>
        <taxon>Cellvibrio</taxon>
    </lineage>
</organism>
<gene>
    <name evidence="1" type="ORF">CBP51_02305</name>
</gene>
<dbReference type="Proteomes" id="UP000216101">
    <property type="component" value="Unassembled WGS sequence"/>
</dbReference>
<protein>
    <submittedName>
        <fullName evidence="1">Uncharacterized protein</fullName>
    </submittedName>
</protein>
<accession>A0A266QDG6</accession>
<proteinExistence type="predicted"/>
<dbReference type="EMBL" id="NHNI01000001">
    <property type="protein sequence ID" value="OZY87907.1"/>
    <property type="molecule type" value="Genomic_DNA"/>
</dbReference>
<keyword evidence="2" id="KW-1185">Reference proteome</keyword>
<name>A0A266QDG6_9GAMM</name>
<dbReference type="AlphaFoldDB" id="A0A266QDG6"/>
<comment type="caution">
    <text evidence="1">The sequence shown here is derived from an EMBL/GenBank/DDBJ whole genome shotgun (WGS) entry which is preliminary data.</text>
</comment>
<evidence type="ECO:0000313" key="2">
    <source>
        <dbReference type="Proteomes" id="UP000216101"/>
    </source>
</evidence>
<reference evidence="2" key="1">
    <citation type="submission" date="2017-05" db="EMBL/GenBank/DDBJ databases">
        <authorList>
            <person name="Barney B.M."/>
        </authorList>
    </citation>
    <scope>NUCLEOTIDE SEQUENCE [LARGE SCALE GENOMIC DNA]</scope>
    <source>
        <strain evidence="2">PSBB022</strain>
    </source>
</reference>